<evidence type="ECO:0000256" key="2">
    <source>
        <dbReference type="ARBA" id="ARBA00023002"/>
    </source>
</evidence>
<dbReference type="SUPFAM" id="SSF51735">
    <property type="entry name" value="NAD(P)-binding Rossmann-fold domains"/>
    <property type="match status" value="1"/>
</dbReference>
<dbReference type="EMBL" id="FMWJ01000001">
    <property type="protein sequence ID" value="SCZ51960.1"/>
    <property type="molecule type" value="Genomic_DNA"/>
</dbReference>
<dbReference type="PRINTS" id="PR00081">
    <property type="entry name" value="GDHRDH"/>
</dbReference>
<dbReference type="CDD" id="cd05233">
    <property type="entry name" value="SDR_c"/>
    <property type="match status" value="1"/>
</dbReference>
<keyword evidence="2" id="KW-0560">Oxidoreductase</keyword>
<dbReference type="InterPro" id="IPR020904">
    <property type="entry name" value="Sc_DH/Rdtase_CS"/>
</dbReference>
<dbReference type="OrthoDB" id="286404at2"/>
<keyword evidence="5" id="KW-1185">Reference proteome</keyword>
<dbReference type="Pfam" id="PF00106">
    <property type="entry name" value="adh_short"/>
    <property type="match status" value="1"/>
</dbReference>
<gene>
    <name evidence="4" type="ORF">SAMN02982990_00257</name>
</gene>
<evidence type="ECO:0000256" key="3">
    <source>
        <dbReference type="RuleBase" id="RU000363"/>
    </source>
</evidence>
<sequence length="231" mass="24652">MLHGKRVLLTGASGLLGHAITEMLASNGSRMVITGRGENRLKELSQQYQDNCEIYSFSGDICHDNFRQHLIDFTCAKLGGLDVLINNAGAFHFGNLMDLIPEEIDQVITTNVTALIHMTYLALPHLLSSAQPSIINISSLAGKASLPGASCYAASKWAVVGFTVALQQELWQQGVRVCAISPGQLEVLGTVLPNNIGTISLSSVTDAIVFILQHPAGSCPAEIVLRPIASC</sequence>
<dbReference type="PROSITE" id="PS00061">
    <property type="entry name" value="ADH_SHORT"/>
    <property type="match status" value="1"/>
</dbReference>
<dbReference type="Proteomes" id="UP000183223">
    <property type="component" value="Unassembled WGS sequence"/>
</dbReference>
<comment type="similarity">
    <text evidence="1 3">Belongs to the short-chain dehydrogenases/reductases (SDR) family.</text>
</comment>
<dbReference type="GO" id="GO:0016491">
    <property type="term" value="F:oxidoreductase activity"/>
    <property type="evidence" value="ECO:0007669"/>
    <property type="project" value="UniProtKB-KW"/>
</dbReference>
<dbReference type="GeneID" id="45654786"/>
<dbReference type="InterPro" id="IPR036291">
    <property type="entry name" value="NAD(P)-bd_dom_sf"/>
</dbReference>
<dbReference type="AlphaFoldDB" id="A0A1G5PRZ6"/>
<accession>A0A1G5PRZ6</accession>
<name>A0A1G5PRZ6_PHOLU</name>
<organism evidence="4 5">
    <name type="scientific">Photorhabdus luminescens</name>
    <name type="common">Xenorhabdus luminescens</name>
    <dbReference type="NCBI Taxonomy" id="29488"/>
    <lineage>
        <taxon>Bacteria</taxon>
        <taxon>Pseudomonadati</taxon>
        <taxon>Pseudomonadota</taxon>
        <taxon>Gammaproteobacteria</taxon>
        <taxon>Enterobacterales</taxon>
        <taxon>Morganellaceae</taxon>
        <taxon>Photorhabdus</taxon>
    </lineage>
</organism>
<evidence type="ECO:0000313" key="5">
    <source>
        <dbReference type="Proteomes" id="UP000183223"/>
    </source>
</evidence>
<dbReference type="GO" id="GO:0016020">
    <property type="term" value="C:membrane"/>
    <property type="evidence" value="ECO:0007669"/>
    <property type="project" value="TreeGrafter"/>
</dbReference>
<dbReference type="PANTHER" id="PTHR44196:SF1">
    <property type="entry name" value="DEHYDROGENASE_REDUCTASE SDR FAMILY MEMBER 7B"/>
    <property type="match status" value="1"/>
</dbReference>
<proteinExistence type="inferred from homology"/>
<evidence type="ECO:0000256" key="1">
    <source>
        <dbReference type="ARBA" id="ARBA00006484"/>
    </source>
</evidence>
<protein>
    <submittedName>
        <fullName evidence="4">NADP-dependent 3-hydroxy acid dehydrogenase YdfG</fullName>
    </submittedName>
</protein>
<dbReference type="PRINTS" id="PR00080">
    <property type="entry name" value="SDRFAMILY"/>
</dbReference>
<evidence type="ECO:0000313" key="4">
    <source>
        <dbReference type="EMBL" id="SCZ51960.1"/>
    </source>
</evidence>
<dbReference type="RefSeq" id="WP_049581652.1">
    <property type="nucleotide sequence ID" value="NZ_CAWQXX010000035.1"/>
</dbReference>
<dbReference type="Gene3D" id="3.40.50.720">
    <property type="entry name" value="NAD(P)-binding Rossmann-like Domain"/>
    <property type="match status" value="1"/>
</dbReference>
<dbReference type="PANTHER" id="PTHR44196">
    <property type="entry name" value="DEHYDROGENASE/REDUCTASE SDR FAMILY MEMBER 7B"/>
    <property type="match status" value="1"/>
</dbReference>
<dbReference type="InterPro" id="IPR002347">
    <property type="entry name" value="SDR_fam"/>
</dbReference>
<reference evidence="5" key="1">
    <citation type="submission" date="2016-10" db="EMBL/GenBank/DDBJ databases">
        <authorList>
            <person name="Varghese N."/>
            <person name="Submissions S."/>
        </authorList>
    </citation>
    <scope>NUCLEOTIDE SEQUENCE [LARGE SCALE GENOMIC DNA]</scope>
    <source>
        <strain evidence="5">ATCC 29999</strain>
    </source>
</reference>